<dbReference type="NCBIfam" id="TIGR01509">
    <property type="entry name" value="HAD-SF-IA-v3"/>
    <property type="match status" value="1"/>
</dbReference>
<dbReference type="InterPro" id="IPR023214">
    <property type="entry name" value="HAD_sf"/>
</dbReference>
<dbReference type="SFLD" id="SFLDS00003">
    <property type="entry name" value="Haloacid_Dehalogenase"/>
    <property type="match status" value="1"/>
</dbReference>
<dbReference type="InterPro" id="IPR006439">
    <property type="entry name" value="HAD-SF_hydro_IA"/>
</dbReference>
<dbReference type="EMBL" id="JAGVWE010000003">
    <property type="protein sequence ID" value="MBS3062877.1"/>
    <property type="molecule type" value="Genomic_DNA"/>
</dbReference>
<reference evidence="2" key="2">
    <citation type="submission" date="2021-05" db="EMBL/GenBank/DDBJ databases">
        <title>Protein family content uncovers lineage relationships and bacterial pathway maintenance mechanisms in DPANN archaea.</title>
        <authorList>
            <person name="Castelle C.J."/>
            <person name="Meheust R."/>
            <person name="Jaffe A.L."/>
            <person name="Seitz K."/>
            <person name="Gong X."/>
            <person name="Baker B.J."/>
            <person name="Banfield J.F."/>
        </authorList>
    </citation>
    <scope>NUCLEOTIDE SEQUENCE</scope>
    <source>
        <strain evidence="2">RIFCSPLOWO2_01_FULL_58_19</strain>
    </source>
</reference>
<proteinExistence type="inferred from homology"/>
<dbReference type="Proteomes" id="UP000678237">
    <property type="component" value="Unassembled WGS sequence"/>
</dbReference>
<organism evidence="2 3">
    <name type="scientific">Candidatus Iainarchaeum sp</name>
    <dbReference type="NCBI Taxonomy" id="3101447"/>
    <lineage>
        <taxon>Archaea</taxon>
        <taxon>Candidatus Iainarchaeota</taxon>
        <taxon>Candidatus Iainarchaeia</taxon>
        <taxon>Candidatus Iainarchaeales</taxon>
        <taxon>Candidatus Iainarchaeaceae</taxon>
        <taxon>Candidatus Iainarchaeum</taxon>
    </lineage>
</organism>
<evidence type="ECO:0000313" key="2">
    <source>
        <dbReference type="EMBL" id="MBS3062877.1"/>
    </source>
</evidence>
<dbReference type="Gene3D" id="3.40.50.1000">
    <property type="entry name" value="HAD superfamily/HAD-like"/>
    <property type="match status" value="1"/>
</dbReference>
<dbReference type="PANTHER" id="PTHR43611:SF3">
    <property type="entry name" value="FLAVIN MONONUCLEOTIDE HYDROLASE 1, CHLOROPLATIC"/>
    <property type="match status" value="1"/>
</dbReference>
<dbReference type="SUPFAM" id="SSF56784">
    <property type="entry name" value="HAD-like"/>
    <property type="match status" value="1"/>
</dbReference>
<dbReference type="InterPro" id="IPR036412">
    <property type="entry name" value="HAD-like_sf"/>
</dbReference>
<sequence length="203" mass="22660">MIKAAILDFNGVVIENNDFQTFQAAARARGVPLSLFFFRYCLHNCAHLTGKMDSFSFWSRVLDNGRAPLTRGEFEKLLTAPYKANKPFYGVLDAVAGLRRNGVKCVLLTNTSDYQVATNRMLKRYAGFDALVFSNEIKAMKPFPAAFEAALKAVGARADETLFVDDSWYNVLAATLLGFQVVYFHSPEQLKADLKRVCGHKEG</sequence>
<name>A0A8T4L868_9ARCH</name>
<dbReference type="Pfam" id="PF00702">
    <property type="entry name" value="Hydrolase"/>
    <property type="match status" value="1"/>
</dbReference>
<evidence type="ECO:0000256" key="1">
    <source>
        <dbReference type="ARBA" id="ARBA00007958"/>
    </source>
</evidence>
<reference evidence="2" key="1">
    <citation type="submission" date="2021-03" db="EMBL/GenBank/DDBJ databases">
        <authorList>
            <person name="Jaffe A."/>
        </authorList>
    </citation>
    <scope>NUCLEOTIDE SEQUENCE</scope>
    <source>
        <strain evidence="2">RIFCSPLOWO2_01_FULL_58_19</strain>
    </source>
</reference>
<protein>
    <submittedName>
        <fullName evidence="2">HAD family phosphatase</fullName>
    </submittedName>
</protein>
<gene>
    <name evidence="2" type="ORF">J4203_03320</name>
</gene>
<dbReference type="AlphaFoldDB" id="A0A8T4L868"/>
<accession>A0A8T4L868</accession>
<dbReference type="SFLD" id="SFLDG01129">
    <property type="entry name" value="C1.5:_HAD__Beta-PGM__Phosphata"/>
    <property type="match status" value="1"/>
</dbReference>
<dbReference type="CDD" id="cd02603">
    <property type="entry name" value="HAD_sEH-N_like"/>
    <property type="match status" value="1"/>
</dbReference>
<dbReference type="PANTHER" id="PTHR43611">
    <property type="entry name" value="ALPHA-D-GLUCOSE 1-PHOSPHATE PHOSPHATASE"/>
    <property type="match status" value="1"/>
</dbReference>
<evidence type="ECO:0000313" key="3">
    <source>
        <dbReference type="Proteomes" id="UP000678237"/>
    </source>
</evidence>
<comment type="caution">
    <text evidence="2">The sequence shown here is derived from an EMBL/GenBank/DDBJ whole genome shotgun (WGS) entry which is preliminary data.</text>
</comment>
<comment type="similarity">
    <text evidence="1">Belongs to the HAD-like hydrolase superfamily.</text>
</comment>
<dbReference type="PRINTS" id="PR00413">
    <property type="entry name" value="HADHALOGNASE"/>
</dbReference>